<feature type="domain" description="Glycosyltransferase subfamily 4-like N-terminal" evidence="2">
    <location>
        <begin position="19"/>
        <end position="161"/>
    </location>
</feature>
<dbReference type="GO" id="GO:0016757">
    <property type="term" value="F:glycosyltransferase activity"/>
    <property type="evidence" value="ECO:0007669"/>
    <property type="project" value="InterPro"/>
</dbReference>
<proteinExistence type="predicted"/>
<dbReference type="Gene3D" id="3.40.50.2000">
    <property type="entry name" value="Glycogen Phosphorylase B"/>
    <property type="match status" value="2"/>
</dbReference>
<dbReference type="SUPFAM" id="SSF53756">
    <property type="entry name" value="UDP-Glycosyltransferase/glycogen phosphorylase"/>
    <property type="match status" value="1"/>
</dbReference>
<evidence type="ECO:0000259" key="2">
    <source>
        <dbReference type="Pfam" id="PF13439"/>
    </source>
</evidence>
<accession>A0A1H9E4G2</accession>
<gene>
    <name evidence="3" type="ORF">SAMN05444359_106221</name>
</gene>
<evidence type="ECO:0000313" key="4">
    <source>
        <dbReference type="Proteomes" id="UP000199021"/>
    </source>
</evidence>
<keyword evidence="4" id="KW-1185">Reference proteome</keyword>
<dbReference type="Proteomes" id="UP000199021">
    <property type="component" value="Unassembled WGS sequence"/>
</dbReference>
<reference evidence="4" key="1">
    <citation type="submission" date="2016-10" db="EMBL/GenBank/DDBJ databases">
        <authorList>
            <person name="Varghese N."/>
            <person name="Submissions S."/>
        </authorList>
    </citation>
    <scope>NUCLEOTIDE SEQUENCE [LARGE SCALE GENOMIC DNA]</scope>
    <source>
        <strain evidence="4">DSM 24740</strain>
    </source>
</reference>
<dbReference type="AlphaFoldDB" id="A0A1H9E4G2"/>
<dbReference type="OrthoDB" id="9801573at2"/>
<dbReference type="InterPro" id="IPR001296">
    <property type="entry name" value="Glyco_trans_1"/>
</dbReference>
<dbReference type="InterPro" id="IPR028098">
    <property type="entry name" value="Glyco_trans_4-like_N"/>
</dbReference>
<protein>
    <submittedName>
        <fullName evidence="3">Glycosyltransferase involved in cell wall bisynthesis</fullName>
    </submittedName>
</protein>
<dbReference type="Pfam" id="PF13439">
    <property type="entry name" value="Glyco_transf_4"/>
    <property type="match status" value="1"/>
</dbReference>
<organism evidence="3 4">
    <name type="scientific">Neolewinella agarilytica</name>
    <dbReference type="NCBI Taxonomy" id="478744"/>
    <lineage>
        <taxon>Bacteria</taxon>
        <taxon>Pseudomonadati</taxon>
        <taxon>Bacteroidota</taxon>
        <taxon>Saprospiria</taxon>
        <taxon>Saprospirales</taxon>
        <taxon>Lewinellaceae</taxon>
        <taxon>Neolewinella</taxon>
    </lineage>
</organism>
<dbReference type="STRING" id="478744.SAMN05444359_106221"/>
<evidence type="ECO:0000259" key="1">
    <source>
        <dbReference type="Pfam" id="PF00534"/>
    </source>
</evidence>
<evidence type="ECO:0000313" key="3">
    <source>
        <dbReference type="EMBL" id="SEQ19778.1"/>
    </source>
</evidence>
<sequence length="340" mass="37219">MKIALLAPLRFPVSQPYAGGVEMHSHLLAKELQARGHEVTLFAHPESDKNFGLVPCSLAEGAGFGATTFAYRKVMKELAKGDFDLVHNNSLHFLPPLLAGSLPFPMVTTLHTPPYRSFRLTAALTRRIASHQYVSISHFIQAKWSGLIGKSTVVHNGIQLSEWPYSPVAVPRTAVWFGRFTPEKGAEYAMEAARRAGCRLTLAGPIYDQHYFDKKVAPLLNEQITYAGHLNQPELASLIGRSSVGLVTSVWDEPFGLAYVEMAACGTPVAAFDSGAAREIIHEQCGALVAKRDVAALARVLGELKSRERSGCRQYIETHFPVSRMVEGYLKVYEGAVTGV</sequence>
<dbReference type="EMBL" id="FOFB01000006">
    <property type="protein sequence ID" value="SEQ19778.1"/>
    <property type="molecule type" value="Genomic_DNA"/>
</dbReference>
<name>A0A1H9E4G2_9BACT</name>
<dbReference type="RefSeq" id="WP_090166955.1">
    <property type="nucleotide sequence ID" value="NZ_FOFB01000006.1"/>
</dbReference>
<dbReference type="Pfam" id="PF00534">
    <property type="entry name" value="Glycos_transf_1"/>
    <property type="match status" value="1"/>
</dbReference>
<keyword evidence="3" id="KW-0808">Transferase</keyword>
<dbReference type="PANTHER" id="PTHR12526:SF595">
    <property type="entry name" value="BLL5217 PROTEIN"/>
    <property type="match status" value="1"/>
</dbReference>
<dbReference type="PANTHER" id="PTHR12526">
    <property type="entry name" value="GLYCOSYLTRANSFERASE"/>
    <property type="match status" value="1"/>
</dbReference>
<feature type="domain" description="Glycosyl transferase family 1" evidence="1">
    <location>
        <begin position="174"/>
        <end position="308"/>
    </location>
</feature>
<dbReference type="InParanoid" id="A0A1H9E4G2"/>